<dbReference type="EMBL" id="JH993985">
    <property type="protein sequence ID" value="ELQ75155.1"/>
    <property type="molecule type" value="Genomic_DNA"/>
</dbReference>
<dbReference type="Proteomes" id="UP000011185">
    <property type="component" value="Unassembled WGS sequence"/>
</dbReference>
<dbReference type="InParanoid" id="L7JV44"/>
<keyword evidence="3" id="KW-1185">Reference proteome</keyword>
<name>L7JV44_TRAHO</name>
<protein>
    <submittedName>
        <fullName evidence="2">Putative transporter</fullName>
    </submittedName>
</protein>
<keyword evidence="1" id="KW-1133">Transmembrane helix</keyword>
<evidence type="ECO:0000313" key="2">
    <source>
        <dbReference type="EMBL" id="ELQ75155.1"/>
    </source>
</evidence>
<feature type="transmembrane region" description="Helical" evidence="1">
    <location>
        <begin position="145"/>
        <end position="167"/>
    </location>
</feature>
<feature type="transmembrane region" description="Helical" evidence="1">
    <location>
        <begin position="59"/>
        <end position="81"/>
    </location>
</feature>
<feature type="transmembrane region" description="Helical" evidence="1">
    <location>
        <begin position="93"/>
        <end position="112"/>
    </location>
</feature>
<keyword evidence="1" id="KW-0472">Membrane</keyword>
<gene>
    <name evidence="2" type="ORF">THOM_1885</name>
</gene>
<feature type="transmembrane region" description="Helical" evidence="1">
    <location>
        <begin position="118"/>
        <end position="138"/>
    </location>
</feature>
<evidence type="ECO:0000313" key="3">
    <source>
        <dbReference type="Proteomes" id="UP000011185"/>
    </source>
</evidence>
<keyword evidence="1" id="KW-0812">Transmembrane</keyword>
<evidence type="ECO:0000256" key="1">
    <source>
        <dbReference type="SAM" id="Phobius"/>
    </source>
</evidence>
<organism evidence="2 3">
    <name type="scientific">Trachipleistophora hominis</name>
    <name type="common">Microsporidian parasite</name>
    <dbReference type="NCBI Taxonomy" id="72359"/>
    <lineage>
        <taxon>Eukaryota</taxon>
        <taxon>Fungi</taxon>
        <taxon>Fungi incertae sedis</taxon>
        <taxon>Microsporidia</taxon>
        <taxon>Pleistophoridae</taxon>
        <taxon>Trachipleistophora</taxon>
    </lineage>
</organism>
<sequence length="229" mass="26071">MPVKIYDIKKNVVNDQVESIRNMYFVNGMFLVLIGALLLLNSLLFVPLGWTIFTNAMPLILAVYIYMMIILQASTFLAPYLELYGGEEFSTPAMLAYFVGFMALLAPIVYILSLYYTYNTALCLLTTVILMCNALNMMSKNNREVYATLIVNALYCGLMVLFTIIALMFQLNRLWVCLPIIVVYALDQILKSADRPISWYPIEKKNHLHGCPYCWQASPFSCSLLTCLI</sequence>
<dbReference type="OrthoDB" id="6730379at2759"/>
<feature type="transmembrane region" description="Helical" evidence="1">
    <location>
        <begin position="30"/>
        <end position="53"/>
    </location>
</feature>
<dbReference type="OMA" id="MYFVNGM"/>
<dbReference type="AlphaFoldDB" id="L7JV44"/>
<proteinExistence type="predicted"/>
<dbReference type="HOGENOM" id="CLU_1210532_0_0_1"/>
<reference evidence="2 3" key="1">
    <citation type="journal article" date="2012" name="PLoS Pathog.">
        <title>The genome of the obligate intracellular parasite Trachipleistophora hominis: new insights into microsporidian genome dynamics and reductive evolution.</title>
        <authorList>
            <person name="Heinz E."/>
            <person name="Williams T.A."/>
            <person name="Nakjang S."/>
            <person name="Noel C.J."/>
            <person name="Swan D.C."/>
            <person name="Goldberg A.V."/>
            <person name="Harris S.R."/>
            <person name="Weinmaier T."/>
            <person name="Markert S."/>
            <person name="Becher D."/>
            <person name="Bernhardt J."/>
            <person name="Dagan T."/>
            <person name="Hacker C."/>
            <person name="Lucocq J.M."/>
            <person name="Schweder T."/>
            <person name="Rattei T."/>
            <person name="Hall N."/>
            <person name="Hirt R.P."/>
            <person name="Embley T.M."/>
        </authorList>
    </citation>
    <scope>NUCLEOTIDE SEQUENCE [LARGE SCALE GENOMIC DNA]</scope>
</reference>
<dbReference type="VEuPathDB" id="MicrosporidiaDB:THOM_1885"/>
<accession>L7JV44</accession>